<dbReference type="SMART" id="SM00866">
    <property type="entry name" value="UTRA"/>
    <property type="match status" value="1"/>
</dbReference>
<dbReference type="Proteomes" id="UP000063964">
    <property type="component" value="Chromosome"/>
</dbReference>
<dbReference type="InterPro" id="IPR028978">
    <property type="entry name" value="Chorismate_lyase_/UTRA_dom_sf"/>
</dbReference>
<protein>
    <recommendedName>
        <fullName evidence="1">UbiC transcription regulator-associated domain-containing protein</fullName>
    </recommendedName>
</protein>
<keyword evidence="3" id="KW-1185">Reference proteome</keyword>
<dbReference type="PANTHER" id="PTHR44846">
    <property type="entry name" value="MANNOSYL-D-GLYCERATE TRANSPORT/METABOLISM SYSTEM REPRESSOR MNGR-RELATED"/>
    <property type="match status" value="1"/>
</dbReference>
<proteinExistence type="predicted"/>
<dbReference type="Gene3D" id="3.40.1410.10">
    <property type="entry name" value="Chorismate lyase-like"/>
    <property type="match status" value="1"/>
</dbReference>
<gene>
    <name evidence="2" type="ORF">AXF15_04525</name>
</gene>
<evidence type="ECO:0000313" key="2">
    <source>
        <dbReference type="EMBL" id="AMD92448.1"/>
    </source>
</evidence>
<dbReference type="PANTHER" id="PTHR44846:SF1">
    <property type="entry name" value="MANNOSYL-D-GLYCERATE TRANSPORT_METABOLISM SYSTEM REPRESSOR MNGR-RELATED"/>
    <property type="match status" value="1"/>
</dbReference>
<dbReference type="KEGG" id="doa:AXF15_04525"/>
<dbReference type="AlphaFoldDB" id="A0A109W5R4"/>
<dbReference type="SUPFAM" id="SSF64288">
    <property type="entry name" value="Chorismate lyase-like"/>
    <property type="match status" value="1"/>
</dbReference>
<accession>A0A109W5R4</accession>
<dbReference type="STRING" id="888061.AXF15_04525"/>
<dbReference type="InterPro" id="IPR011663">
    <property type="entry name" value="UTRA"/>
</dbReference>
<dbReference type="InterPro" id="IPR050679">
    <property type="entry name" value="Bact_HTH_transcr_reg"/>
</dbReference>
<dbReference type="GO" id="GO:0003677">
    <property type="term" value="F:DNA binding"/>
    <property type="evidence" value="ECO:0007669"/>
    <property type="project" value="InterPro"/>
</dbReference>
<dbReference type="GO" id="GO:0045892">
    <property type="term" value="P:negative regulation of DNA-templated transcription"/>
    <property type="evidence" value="ECO:0007669"/>
    <property type="project" value="TreeGrafter"/>
</dbReference>
<organism evidence="2 3">
    <name type="scientific">Desulfomicrobium orale DSM 12838</name>
    <dbReference type="NCBI Taxonomy" id="888061"/>
    <lineage>
        <taxon>Bacteria</taxon>
        <taxon>Pseudomonadati</taxon>
        <taxon>Thermodesulfobacteriota</taxon>
        <taxon>Desulfovibrionia</taxon>
        <taxon>Desulfovibrionales</taxon>
        <taxon>Desulfomicrobiaceae</taxon>
        <taxon>Desulfomicrobium</taxon>
    </lineage>
</organism>
<evidence type="ECO:0000313" key="3">
    <source>
        <dbReference type="Proteomes" id="UP000063964"/>
    </source>
</evidence>
<evidence type="ECO:0000259" key="1">
    <source>
        <dbReference type="SMART" id="SM00866"/>
    </source>
</evidence>
<reference evidence="3" key="1">
    <citation type="submission" date="2016-02" db="EMBL/GenBank/DDBJ databases">
        <authorList>
            <person name="Holder M.E."/>
            <person name="Ajami N.J."/>
            <person name="Petrosino J.F."/>
        </authorList>
    </citation>
    <scope>NUCLEOTIDE SEQUENCE [LARGE SCALE GENOMIC DNA]</scope>
    <source>
        <strain evidence="3">DSM 12838</strain>
    </source>
</reference>
<sequence>MLIRIRGKGTFLLSEKTPVLTRSLKEISSYYEDIVKAGLTPRYKTLIAVIKEADEYISEKLEVNVGSQIVYLKRLMLANDMPLVLERCYLPEELFPDILKKNTNNMIYKLIREEYGMNLMRSRQELGAVIPAEHEQKALKIDATCACIWAEGTVYSDNGRAVEFTHSIYRGDKYRFNCDIGSYIYRE</sequence>
<dbReference type="Pfam" id="PF07702">
    <property type="entry name" value="UTRA"/>
    <property type="match status" value="1"/>
</dbReference>
<name>A0A109W5R4_9BACT</name>
<dbReference type="EMBL" id="CP014230">
    <property type="protein sequence ID" value="AMD92448.1"/>
    <property type="molecule type" value="Genomic_DNA"/>
</dbReference>
<feature type="domain" description="UbiC transcription regulator-associated" evidence="1">
    <location>
        <begin position="36"/>
        <end position="175"/>
    </location>
</feature>